<name>A0A484NCM6_9ASTE</name>
<feature type="transmembrane region" description="Helical" evidence="1">
    <location>
        <begin position="80"/>
        <end position="101"/>
    </location>
</feature>
<dbReference type="EMBL" id="OOIL02006641">
    <property type="protein sequence ID" value="VFQ99141.1"/>
    <property type="molecule type" value="Genomic_DNA"/>
</dbReference>
<keyword evidence="1" id="KW-0812">Transmembrane</keyword>
<evidence type="ECO:0000256" key="1">
    <source>
        <dbReference type="SAM" id="Phobius"/>
    </source>
</evidence>
<keyword evidence="1" id="KW-1133">Transmembrane helix</keyword>
<evidence type="ECO:0000313" key="2">
    <source>
        <dbReference type="EMBL" id="VFQ99141.1"/>
    </source>
</evidence>
<accession>A0A484NCM6</accession>
<keyword evidence="1" id="KW-0472">Membrane</keyword>
<dbReference type="AlphaFoldDB" id="A0A484NCM6"/>
<protein>
    <submittedName>
        <fullName evidence="2">Uncharacterized protein</fullName>
    </submittedName>
</protein>
<sequence length="106" mass="11666">MTRPDPIPAGEEQCTKFCDPSRNYDGLCPLLCLPLCFSTCEKTLLLPHRPPLLPLPPPPDLTAAYSSSAVHTVSHFRGPVFLSILAAVAVFLSITFFLVYYTNTQL</sequence>
<reference evidence="2 3" key="1">
    <citation type="submission" date="2018-04" db="EMBL/GenBank/DDBJ databases">
        <authorList>
            <person name="Vogel A."/>
        </authorList>
    </citation>
    <scope>NUCLEOTIDE SEQUENCE [LARGE SCALE GENOMIC DNA]</scope>
</reference>
<dbReference type="Proteomes" id="UP000595140">
    <property type="component" value="Unassembled WGS sequence"/>
</dbReference>
<evidence type="ECO:0000313" key="3">
    <source>
        <dbReference type="Proteomes" id="UP000595140"/>
    </source>
</evidence>
<gene>
    <name evidence="2" type="ORF">CCAM_LOCUS40917</name>
</gene>
<keyword evidence="3" id="KW-1185">Reference proteome</keyword>
<proteinExistence type="predicted"/>
<organism evidence="2 3">
    <name type="scientific">Cuscuta campestris</name>
    <dbReference type="NCBI Taxonomy" id="132261"/>
    <lineage>
        <taxon>Eukaryota</taxon>
        <taxon>Viridiplantae</taxon>
        <taxon>Streptophyta</taxon>
        <taxon>Embryophyta</taxon>
        <taxon>Tracheophyta</taxon>
        <taxon>Spermatophyta</taxon>
        <taxon>Magnoliopsida</taxon>
        <taxon>eudicotyledons</taxon>
        <taxon>Gunneridae</taxon>
        <taxon>Pentapetalae</taxon>
        <taxon>asterids</taxon>
        <taxon>lamiids</taxon>
        <taxon>Solanales</taxon>
        <taxon>Convolvulaceae</taxon>
        <taxon>Cuscuteae</taxon>
        <taxon>Cuscuta</taxon>
        <taxon>Cuscuta subgen. Grammica</taxon>
        <taxon>Cuscuta sect. Cleistogrammica</taxon>
    </lineage>
</organism>